<evidence type="ECO:0000256" key="10">
    <source>
        <dbReference type="ARBA" id="ARBA00048552"/>
    </source>
</evidence>
<keyword evidence="12" id="KW-0150">Chloroplast</keyword>
<reference evidence="12" key="1">
    <citation type="journal article" date="2019" name="J. ISSAAS">
        <title>The Unique Evolutionary Trajectory 1 and Dynamic Conformations of DR and IR/DR coexisting Plastomes of the Early Vascular Plant Selaginellaceae (Lycophyte).</title>
        <authorList>
            <person name="Zhang H.-R."/>
            <person name="Xiang Q.-P."/>
            <person name="Zhang X.-C."/>
        </authorList>
    </citation>
    <scope>NUCLEOTIDE SEQUENCE</scope>
</reference>
<dbReference type="InterPro" id="IPR011263">
    <property type="entry name" value="DNA-dir_RNA_pol_RpoA/D/Rpb3"/>
</dbReference>
<dbReference type="GO" id="GO:0006351">
    <property type="term" value="P:DNA-templated transcription"/>
    <property type="evidence" value="ECO:0007669"/>
    <property type="project" value="InterPro"/>
</dbReference>
<dbReference type="Gene3D" id="2.170.120.12">
    <property type="entry name" value="DNA-directed RNA polymerase, insert domain"/>
    <property type="match status" value="1"/>
</dbReference>
<dbReference type="Pfam" id="PF01193">
    <property type="entry name" value="RNA_pol_L"/>
    <property type="match status" value="1"/>
</dbReference>
<name>A0A481ZL90_9TRAC</name>
<evidence type="ECO:0000256" key="1">
    <source>
        <dbReference type="ARBA" id="ARBA00004026"/>
    </source>
</evidence>
<evidence type="ECO:0000256" key="4">
    <source>
        <dbReference type="ARBA" id="ARBA00012418"/>
    </source>
</evidence>
<dbReference type="Pfam" id="PF01000">
    <property type="entry name" value="RNA_pol_A_bac"/>
    <property type="match status" value="1"/>
</dbReference>
<comment type="similarity">
    <text evidence="3">Belongs to the RNA polymerase alpha chain family.</text>
</comment>
<dbReference type="FunFam" id="2.170.120.12:FF:000001">
    <property type="entry name" value="DNA-directed RNA polymerase subunit alpha"/>
    <property type="match status" value="1"/>
</dbReference>
<dbReference type="InterPro" id="IPR036603">
    <property type="entry name" value="RBP11-like"/>
</dbReference>
<dbReference type="GeneID" id="39710907"/>
<comment type="function">
    <text evidence="1">DNA-dependent RNA polymerase catalyzes the transcription of DNA into RNA using the four ribonucleoside triphosphates as substrates.</text>
</comment>
<dbReference type="AlphaFoldDB" id="A0A481ZL90"/>
<dbReference type="EC" id="2.7.7.6" evidence="4"/>
<sequence>MCATSLAAGSTYWRCTEFKVDSGRLFYSRFMVSPLEVGQANTLGVALRRTLLGELEGACFIFAVFPAEITHEYTAVAGVRESVHDILMNLKEIVLRGHSSVVREAYISIAGPGEVTARDVVLPPFVRAVDPTQYIATVTGKMNLNIELKIGKGRGYRGRNMVESQKGEFPLDAIFTPIRNVNYSIHCYENHSRGIMKEMLLLEIWTNGSITPREAVSEASRSLINLFSSFAYA</sequence>
<evidence type="ECO:0000256" key="8">
    <source>
        <dbReference type="ARBA" id="ARBA00023163"/>
    </source>
</evidence>
<keyword evidence="8" id="KW-0804">Transcription</keyword>
<evidence type="ECO:0000313" key="12">
    <source>
        <dbReference type="EMBL" id="QBL02089.1"/>
    </source>
</evidence>
<evidence type="ECO:0000256" key="5">
    <source>
        <dbReference type="ARBA" id="ARBA00022478"/>
    </source>
</evidence>
<evidence type="ECO:0000256" key="7">
    <source>
        <dbReference type="ARBA" id="ARBA00022695"/>
    </source>
</evidence>
<comment type="subcellular location">
    <subcellularLocation>
        <location evidence="2">Plastid</location>
    </subcellularLocation>
</comment>
<evidence type="ECO:0000256" key="9">
    <source>
        <dbReference type="ARBA" id="ARBA00031776"/>
    </source>
</evidence>
<dbReference type="Gene3D" id="3.30.1360.10">
    <property type="entry name" value="RNA polymerase, RBP11-like subunit"/>
    <property type="match status" value="1"/>
</dbReference>
<keyword evidence="5" id="KW-0240">DNA-directed RNA polymerase</keyword>
<dbReference type="SUPFAM" id="SSF56553">
    <property type="entry name" value="Insert subdomain of RNA polymerase alpha subunit"/>
    <property type="match status" value="1"/>
</dbReference>
<organism evidence="12">
    <name type="scientific">Selaginella lyallii</name>
    <dbReference type="NCBI Taxonomy" id="137159"/>
    <lineage>
        <taxon>Eukaryota</taxon>
        <taxon>Viridiplantae</taxon>
        <taxon>Streptophyta</taxon>
        <taxon>Embryophyta</taxon>
        <taxon>Tracheophyta</taxon>
        <taxon>Lycopodiopsida</taxon>
        <taxon>Selaginellales</taxon>
        <taxon>Selaginellaceae</taxon>
        <taxon>Selaginella</taxon>
    </lineage>
</organism>
<dbReference type="SUPFAM" id="SSF55257">
    <property type="entry name" value="RBP11-like subunits of RNA polymerase"/>
    <property type="match status" value="1"/>
</dbReference>
<dbReference type="GO" id="GO:0009536">
    <property type="term" value="C:plastid"/>
    <property type="evidence" value="ECO:0007669"/>
    <property type="project" value="UniProtKB-SubCell"/>
</dbReference>
<feature type="domain" description="DNA-directed RNA polymerase RpoA/D/Rpb3-type" evidence="11">
    <location>
        <begin position="27"/>
        <end position="233"/>
    </location>
</feature>
<evidence type="ECO:0000256" key="6">
    <source>
        <dbReference type="ARBA" id="ARBA00022679"/>
    </source>
</evidence>
<evidence type="ECO:0000256" key="2">
    <source>
        <dbReference type="ARBA" id="ARBA00004474"/>
    </source>
</evidence>
<accession>A0A481ZL90</accession>
<evidence type="ECO:0000259" key="11">
    <source>
        <dbReference type="SMART" id="SM00662"/>
    </source>
</evidence>
<dbReference type="GO" id="GO:0046983">
    <property type="term" value="F:protein dimerization activity"/>
    <property type="evidence" value="ECO:0007669"/>
    <property type="project" value="InterPro"/>
</dbReference>
<protein>
    <recommendedName>
        <fullName evidence="4">DNA-directed RNA polymerase</fullName>
        <ecNumber evidence="4">2.7.7.6</ecNumber>
    </recommendedName>
    <alternativeName>
        <fullName evidence="9">Plastid-encoded RNA polymerase subunit alpha</fullName>
    </alternativeName>
</protein>
<dbReference type="InterPro" id="IPR036643">
    <property type="entry name" value="RNApol_insert_sf"/>
</dbReference>
<dbReference type="GO" id="GO:0000428">
    <property type="term" value="C:DNA-directed RNA polymerase complex"/>
    <property type="evidence" value="ECO:0007669"/>
    <property type="project" value="UniProtKB-KW"/>
</dbReference>
<dbReference type="SMART" id="SM00662">
    <property type="entry name" value="RPOLD"/>
    <property type="match status" value="1"/>
</dbReference>
<dbReference type="CDD" id="cd06928">
    <property type="entry name" value="RNAP_alpha_NTD"/>
    <property type="match status" value="1"/>
</dbReference>
<comment type="catalytic activity">
    <reaction evidence="10">
        <text>RNA(n) + a ribonucleoside 5'-triphosphate = RNA(n+1) + diphosphate</text>
        <dbReference type="Rhea" id="RHEA:21248"/>
        <dbReference type="Rhea" id="RHEA-COMP:14527"/>
        <dbReference type="Rhea" id="RHEA-COMP:17342"/>
        <dbReference type="ChEBI" id="CHEBI:33019"/>
        <dbReference type="ChEBI" id="CHEBI:61557"/>
        <dbReference type="ChEBI" id="CHEBI:140395"/>
        <dbReference type="EC" id="2.7.7.6"/>
    </reaction>
</comment>
<dbReference type="InterPro" id="IPR011262">
    <property type="entry name" value="DNA-dir_RNA_pol_insert"/>
</dbReference>
<gene>
    <name evidence="12" type="primary">rpoA</name>
</gene>
<dbReference type="EMBL" id="MK156800">
    <property type="protein sequence ID" value="QBL02089.1"/>
    <property type="molecule type" value="Genomic_DNA"/>
</dbReference>
<keyword evidence="7" id="KW-0548">Nucleotidyltransferase</keyword>
<dbReference type="RefSeq" id="YP_009582633.1">
    <property type="nucleotide sequence ID" value="NC_041556.1"/>
</dbReference>
<proteinExistence type="inferred from homology"/>
<evidence type="ECO:0000256" key="3">
    <source>
        <dbReference type="ARBA" id="ARBA00007123"/>
    </source>
</evidence>
<dbReference type="GO" id="GO:0003899">
    <property type="term" value="F:DNA-directed RNA polymerase activity"/>
    <property type="evidence" value="ECO:0007669"/>
    <property type="project" value="UniProtKB-EC"/>
</dbReference>
<geneLocation type="chloroplast" evidence="12"/>
<keyword evidence="6" id="KW-0808">Transferase</keyword>
<keyword evidence="12" id="KW-0934">Plastid</keyword>